<evidence type="ECO:0000256" key="7">
    <source>
        <dbReference type="ARBA" id="ARBA00022984"/>
    </source>
</evidence>
<evidence type="ECO:0000256" key="10">
    <source>
        <dbReference type="ARBA" id="ARBA00023316"/>
    </source>
</evidence>
<evidence type="ECO:0000259" key="13">
    <source>
        <dbReference type="Pfam" id="PF03717"/>
    </source>
</evidence>
<keyword evidence="9 11" id="KW-0472">Membrane</keyword>
<dbReference type="KEGG" id="fms:M1R53_04740"/>
<evidence type="ECO:0000256" key="9">
    <source>
        <dbReference type="ARBA" id="ARBA00023136"/>
    </source>
</evidence>
<feature type="domain" description="Penicillin-binding protein transpeptidase" evidence="12">
    <location>
        <begin position="654"/>
        <end position="838"/>
    </location>
</feature>
<dbReference type="InterPro" id="IPR005311">
    <property type="entry name" value="PBP_dimer"/>
</dbReference>
<keyword evidence="5 11" id="KW-0812">Transmembrane</keyword>
<dbReference type="GO" id="GO:0008658">
    <property type="term" value="F:penicillin binding"/>
    <property type="evidence" value="ECO:0007669"/>
    <property type="project" value="InterPro"/>
</dbReference>
<comment type="similarity">
    <text evidence="3">Belongs to the transpeptidase family.</text>
</comment>
<feature type="domain" description="Penicillin-binding protein dimerisation" evidence="13">
    <location>
        <begin position="447"/>
        <end position="588"/>
    </location>
</feature>
<dbReference type="SUPFAM" id="SSF56519">
    <property type="entry name" value="Penicillin binding protein dimerisation domain"/>
    <property type="match status" value="2"/>
</dbReference>
<evidence type="ECO:0000313" key="15">
    <source>
        <dbReference type="Proteomes" id="UP000831151"/>
    </source>
</evidence>
<keyword evidence="7" id="KW-0573">Peptidoglycan synthesis</keyword>
<accession>A0A9E7DIH9</accession>
<dbReference type="InterPro" id="IPR001460">
    <property type="entry name" value="PCN-bd_Tpept"/>
</dbReference>
<evidence type="ECO:0000256" key="5">
    <source>
        <dbReference type="ARBA" id="ARBA00022692"/>
    </source>
</evidence>
<feature type="domain" description="Penicillin-binding protein dimerisation" evidence="13">
    <location>
        <begin position="53"/>
        <end position="111"/>
    </location>
</feature>
<dbReference type="PANTHER" id="PTHR30627:SF2">
    <property type="entry name" value="PEPTIDOGLYCAN D,D-TRANSPEPTIDASE MRDA"/>
    <property type="match status" value="1"/>
</dbReference>
<evidence type="ECO:0000313" key="14">
    <source>
        <dbReference type="EMBL" id="UQK58550.1"/>
    </source>
</evidence>
<dbReference type="EMBL" id="CP096649">
    <property type="protein sequence ID" value="UQK58550.1"/>
    <property type="molecule type" value="Genomic_DNA"/>
</dbReference>
<sequence>MNNLEKNKRYTFINFVIIFILSILVLKLAHLTLVEGDHYRYISDNSKIRTITVTAPRGEIRDRYGRLIAGNLPSFTVQIFKDDMLNLEAEDRNKALLELATSLEEDGVIYQNDFPIDFNYFAYKDDADYISKDKSPIKTVIDFIKNKDVLDSCLDMYMTFNNDEKSYDVRLANRALYAIKSKFVDFPVEYKNTGDKYEFVANDKFLDFKQKNEFNEGLSPRGLVTEIIVSDDTILSRILSHPMIRKLVYEKFKDNGLEKIALKDCVNTYYESYLEQKRALMKQYPNFITYDTSAKDDFINIFKNTSLKNMLGKAYKNEDDEIIAPGKILIDLIRSKNIETKVEAIINPDSLDVLYRYKDEKFDSDTPAIDELIKEADNKEIMDQFISNNKIRPYAQKCLLEDEVQTRISIAGDFEYVDLIQYRTFLERIFKFKDKFEDKTPEETLRKAMEKYSIDEDYARYEAKTLLSIYELFLKQGQLAYQPIKFAYGIKPQTVAKIEEKLYLNTGINISIEPIRYYPMGSVMCHVIGSLGKISTDAEIEKYINQKKYLPDAIIGKTGIEESYEDVLKGKDGEMVVEVDRIGNKTRVISETKPIRGNTIYLSIDAQLQKKCEKLLERTIKTIPRSGTFASKYGDFKMEWDRKRKRTYDNTSSGSIVLNNPNTGEVLTMASYPGYNLNLFATGISKSDWDSLGPIEVKNPLAARPLLNVATQTAVQPGSIFKMCTGLAALEKGLSPQTKIRDMGYAELGTKKFRCLLWTDYHRTHGDVNLSDALKVSCNYFFYSLAMGENQRLGKKLEIKLSIDDIVDMAKRFGLNDKTGIEINVPNEFSGGVPNPEKKLQNMRFYLRNYLNDNLANYVKNGVRYDEVFRDKAINEILSWLEEGPNMTRNQVIEELDKLGFDTEKKLHGKREGIADIIKYTYLNQAKWNLADTLYVTIGQGDSSYTPIQMSNYVATIANGGERNKLTLIDSIKSYDGLEDVYNFERKFEDIGLKSKSELDVVKNGMYKVSKFGSAKPLFQNFPINVGCKTGTAEKNGVNPYTNKPYDSFSWFVAFAPYEKPEIAVSALVFQGGMGINAGPMVREAIAEYLGMNKENISNDLPLVTKVLK</sequence>
<dbReference type="PANTHER" id="PTHR30627">
    <property type="entry name" value="PEPTIDOGLYCAN D,D-TRANSPEPTIDASE"/>
    <property type="match status" value="1"/>
</dbReference>
<evidence type="ECO:0000256" key="2">
    <source>
        <dbReference type="ARBA" id="ARBA00004236"/>
    </source>
</evidence>
<feature type="domain" description="Penicillin-binding protein transpeptidase" evidence="12">
    <location>
        <begin position="909"/>
        <end position="1086"/>
    </location>
</feature>
<gene>
    <name evidence="14" type="ORF">M1R53_04740</name>
</gene>
<dbReference type="Pfam" id="PF03717">
    <property type="entry name" value="PBP_dimer"/>
    <property type="match status" value="2"/>
</dbReference>
<feature type="transmembrane region" description="Helical" evidence="11">
    <location>
        <begin position="12"/>
        <end position="33"/>
    </location>
</feature>
<evidence type="ECO:0000256" key="4">
    <source>
        <dbReference type="ARBA" id="ARBA00022475"/>
    </source>
</evidence>
<name>A0A9E7DIH9_9FIRM</name>
<dbReference type="AlphaFoldDB" id="A0A9E7DIH9"/>
<evidence type="ECO:0000256" key="8">
    <source>
        <dbReference type="ARBA" id="ARBA00022989"/>
    </source>
</evidence>
<dbReference type="Gene3D" id="3.40.710.10">
    <property type="entry name" value="DD-peptidase/beta-lactamase superfamily"/>
    <property type="match status" value="2"/>
</dbReference>
<dbReference type="Pfam" id="PF00905">
    <property type="entry name" value="Transpeptidase"/>
    <property type="match status" value="2"/>
</dbReference>
<keyword evidence="15" id="KW-1185">Reference proteome</keyword>
<evidence type="ECO:0000256" key="6">
    <source>
        <dbReference type="ARBA" id="ARBA00022960"/>
    </source>
</evidence>
<dbReference type="GO" id="GO:0071555">
    <property type="term" value="P:cell wall organization"/>
    <property type="evidence" value="ECO:0007669"/>
    <property type="project" value="TreeGrafter"/>
</dbReference>
<dbReference type="Proteomes" id="UP000831151">
    <property type="component" value="Chromosome"/>
</dbReference>
<dbReference type="GO" id="GO:0005886">
    <property type="term" value="C:plasma membrane"/>
    <property type="evidence" value="ECO:0007669"/>
    <property type="project" value="TreeGrafter"/>
</dbReference>
<evidence type="ECO:0000256" key="11">
    <source>
        <dbReference type="SAM" id="Phobius"/>
    </source>
</evidence>
<comment type="subcellular location">
    <subcellularLocation>
        <location evidence="2">Cell membrane</location>
    </subcellularLocation>
    <subcellularLocation>
        <location evidence="1">Membrane</location>
        <topology evidence="1">Single-pass membrane protein</topology>
    </subcellularLocation>
</comment>
<dbReference type="InterPro" id="IPR012338">
    <property type="entry name" value="Beta-lactam/transpept-like"/>
</dbReference>
<dbReference type="InterPro" id="IPR036138">
    <property type="entry name" value="PBP_dimer_sf"/>
</dbReference>
<keyword evidence="10" id="KW-0961">Cell wall biogenesis/degradation</keyword>
<dbReference type="SUPFAM" id="SSF56601">
    <property type="entry name" value="beta-lactamase/transpeptidase-like"/>
    <property type="match status" value="1"/>
</dbReference>
<reference evidence="14" key="1">
    <citation type="submission" date="2022-04" db="EMBL/GenBank/DDBJ databases">
        <title>Complete genome sequences of Ezakiella coagulans and Fenollaria massiliensis.</title>
        <authorList>
            <person name="France M.T."/>
            <person name="Clifford J."/>
            <person name="Narina S."/>
            <person name="Rutt L."/>
            <person name="Ravel J."/>
        </authorList>
    </citation>
    <scope>NUCLEOTIDE SEQUENCE</scope>
    <source>
        <strain evidence="14">C0061C2</strain>
    </source>
</reference>
<dbReference type="RefSeq" id="WP_249242159.1">
    <property type="nucleotide sequence ID" value="NZ_CP096649.1"/>
</dbReference>
<dbReference type="Gene3D" id="3.90.1310.10">
    <property type="entry name" value="Penicillin-binding protein 2a (Domain 2)"/>
    <property type="match status" value="2"/>
</dbReference>
<organism evidence="14 15">
    <name type="scientific">Fenollaria massiliensis</name>
    <dbReference type="NCBI Taxonomy" id="938288"/>
    <lineage>
        <taxon>Bacteria</taxon>
        <taxon>Bacillati</taxon>
        <taxon>Bacillota</taxon>
        <taxon>Clostridia</taxon>
        <taxon>Eubacteriales</taxon>
        <taxon>Fenollaria</taxon>
    </lineage>
</organism>
<keyword evidence="6" id="KW-0133">Cell shape</keyword>
<keyword evidence="4" id="KW-1003">Cell membrane</keyword>
<keyword evidence="8 11" id="KW-1133">Transmembrane helix</keyword>
<dbReference type="InterPro" id="IPR050515">
    <property type="entry name" value="Beta-lactam/transpept"/>
</dbReference>
<evidence type="ECO:0000256" key="3">
    <source>
        <dbReference type="ARBA" id="ARBA00007171"/>
    </source>
</evidence>
<evidence type="ECO:0000256" key="1">
    <source>
        <dbReference type="ARBA" id="ARBA00004167"/>
    </source>
</evidence>
<proteinExistence type="inferred from homology"/>
<evidence type="ECO:0000259" key="12">
    <source>
        <dbReference type="Pfam" id="PF00905"/>
    </source>
</evidence>
<protein>
    <submittedName>
        <fullName evidence="14">Penicillin-binding transpeptidase domain-containing protein</fullName>
    </submittedName>
</protein>